<accession>A0A927M4S5</accession>
<reference evidence="3" key="1">
    <citation type="submission" date="2020-10" db="EMBL/GenBank/DDBJ databases">
        <title>Sequencing the genomes of 1000 actinobacteria strains.</title>
        <authorList>
            <person name="Klenk H.-P."/>
        </authorList>
    </citation>
    <scope>NUCLEOTIDE SEQUENCE</scope>
    <source>
        <strain evidence="3">DSM 46832</strain>
    </source>
</reference>
<sequence>MRPLRIALAVLLFAAVSPLTASPASAAADTAPPVLADVTISPDTVQVAGVDLVPVTVRVRMTDESGVIESGEMGGGTLPALTLQRVSGSGQSLEGAALKLSSGTAQDGVWSATIHVPSTWDGRWEVSQIRADDAAGNQLSIDPREAGKVAAVDVTGTHQPAVTMQFTPDPLVGDGPLTVQGRFYFKDTDKGIPNQPIFFGADNICVEYGAEPNGTTRADGTFSKTYPKGDAFLRCVGILRPASSAFQPAFIVVTSGHPRVKPAVTATASRTSVTAGTKVTISGTVMPYGVSTTVQVQQLRNSSWRTLGSAQVGDGNRYTFDVRPETAGANQYRVVSPSDDDELTGVSPTVVVTVGSSGGGGGDDETLPITGPAALRMAGGAGVLILVGVGLLLFGRRRRNPATSQPSADR</sequence>
<evidence type="ECO:0000256" key="1">
    <source>
        <dbReference type="SAM" id="Phobius"/>
    </source>
</evidence>
<organism evidence="3 4">
    <name type="scientific">Plantactinospora soyae</name>
    <dbReference type="NCBI Taxonomy" id="1544732"/>
    <lineage>
        <taxon>Bacteria</taxon>
        <taxon>Bacillati</taxon>
        <taxon>Actinomycetota</taxon>
        <taxon>Actinomycetes</taxon>
        <taxon>Micromonosporales</taxon>
        <taxon>Micromonosporaceae</taxon>
        <taxon>Plantactinospora</taxon>
    </lineage>
</organism>
<feature type="chain" id="PRO_5037042567" evidence="2">
    <location>
        <begin position="27"/>
        <end position="410"/>
    </location>
</feature>
<feature type="signal peptide" evidence="2">
    <location>
        <begin position="1"/>
        <end position="26"/>
    </location>
</feature>
<dbReference type="EMBL" id="JADBEB010000001">
    <property type="protein sequence ID" value="MBE1487714.1"/>
    <property type="molecule type" value="Genomic_DNA"/>
</dbReference>
<evidence type="ECO:0000256" key="2">
    <source>
        <dbReference type="SAM" id="SignalP"/>
    </source>
</evidence>
<keyword evidence="1" id="KW-1133">Transmembrane helix</keyword>
<dbReference type="RefSeq" id="WP_192767513.1">
    <property type="nucleotide sequence ID" value="NZ_JADBEB010000001.1"/>
</dbReference>
<keyword evidence="4" id="KW-1185">Reference proteome</keyword>
<name>A0A927M4S5_9ACTN</name>
<dbReference type="Proteomes" id="UP000649753">
    <property type="component" value="Unassembled WGS sequence"/>
</dbReference>
<keyword evidence="1" id="KW-0472">Membrane</keyword>
<evidence type="ECO:0000313" key="4">
    <source>
        <dbReference type="Proteomes" id="UP000649753"/>
    </source>
</evidence>
<feature type="transmembrane region" description="Helical" evidence="1">
    <location>
        <begin position="373"/>
        <end position="394"/>
    </location>
</feature>
<gene>
    <name evidence="3" type="ORF">H4W31_003352</name>
</gene>
<evidence type="ECO:0000313" key="3">
    <source>
        <dbReference type="EMBL" id="MBE1487714.1"/>
    </source>
</evidence>
<keyword evidence="2" id="KW-0732">Signal</keyword>
<protein>
    <submittedName>
        <fullName evidence="3">LPXTG-motif cell wall-anchored protein</fullName>
    </submittedName>
</protein>
<comment type="caution">
    <text evidence="3">The sequence shown here is derived from an EMBL/GenBank/DDBJ whole genome shotgun (WGS) entry which is preliminary data.</text>
</comment>
<keyword evidence="1" id="KW-0812">Transmembrane</keyword>
<dbReference type="AlphaFoldDB" id="A0A927M4S5"/>
<dbReference type="NCBIfam" id="TIGR01167">
    <property type="entry name" value="LPXTG_anchor"/>
    <property type="match status" value="1"/>
</dbReference>
<proteinExistence type="predicted"/>